<accession>A0A165JUS9</accession>
<gene>
    <name evidence="5" type="ORF">CALCODRAFT_505635</name>
</gene>
<dbReference type="PRINTS" id="PR00411">
    <property type="entry name" value="PNDRDTASEI"/>
</dbReference>
<keyword evidence="6" id="KW-1185">Reference proteome</keyword>
<organism evidence="5 6">
    <name type="scientific">Calocera cornea HHB12733</name>
    <dbReference type="NCBI Taxonomy" id="1353952"/>
    <lineage>
        <taxon>Eukaryota</taxon>
        <taxon>Fungi</taxon>
        <taxon>Dikarya</taxon>
        <taxon>Basidiomycota</taxon>
        <taxon>Agaricomycotina</taxon>
        <taxon>Dacrymycetes</taxon>
        <taxon>Dacrymycetales</taxon>
        <taxon>Dacrymycetaceae</taxon>
        <taxon>Calocera</taxon>
    </lineage>
</organism>
<dbReference type="GO" id="GO:0050660">
    <property type="term" value="F:flavin adenine dinucleotide binding"/>
    <property type="evidence" value="ECO:0007669"/>
    <property type="project" value="InterPro"/>
</dbReference>
<dbReference type="PANTHER" id="PTHR43539:SF68">
    <property type="entry name" value="FLAVIN-BINDING MONOOXYGENASE-LIKE PROTEIN (AFU_ORTHOLOGUE AFUA_4G09220)"/>
    <property type="match status" value="1"/>
</dbReference>
<sequence>MSAPTPADLPTHSTLGGAPPPSALSTAAELARRWFSAFSAALSSSNIPAVQALLYSDAYWRDMLALTWDFRTFHGHSAVGTFLADRLQGAQLGNLQLSTQVPPMIQQPWEDVSWLMLVFGFSTKAGTGSGVVRLVYDHAALSASSGESPGAWKAYTIYTNLESLHNAPEAIGPLRNPYPNHGQWLSALAAALSFPEDPEVLIIGAGQSGLDVAVRLKVLGVSALCVERQERVGDQWRGRYEALCLHDPVWYDHMPYLPFPPTWPVYTPAHKLADWLESYARTMELPIWLSSTVQSATWDAQEKMWDVIVLRGLEGGGKEERKMRVRHVVYAAGLASGVPNMPKIAGMEDFKGKIVHSTAHQTAKDYLGKKVLVVGAANSAHDIAQDFANHGVDVTIFQRGSTYIMSTAQGMPVMMRGLYWEGGPPTDLADRLTASVPNAVSKHVYKRLTAEIREKDRVLLEGLDGVGFMRNDGPDGSGFVSLALSRAGGYYLDVGASQLIIDGKIGLKNRCEIDRFTPTGVQFTDGTELPVDLVVFATGFGDMKPVMGSIFSPEVLATLKPVWGLDKEGEIRAVWGNSGHEGFWYMMGNLAWCRFYSKHVALQIKAIQMGVFGERYTKGKPS</sequence>
<evidence type="ECO:0000256" key="4">
    <source>
        <dbReference type="SAM" id="MobiDB-lite"/>
    </source>
</evidence>
<dbReference type="STRING" id="1353952.A0A165JUS9"/>
<keyword evidence="1" id="KW-0285">Flavoprotein</keyword>
<evidence type="ECO:0000256" key="3">
    <source>
        <dbReference type="ARBA" id="ARBA00023002"/>
    </source>
</evidence>
<dbReference type="Proteomes" id="UP000076842">
    <property type="component" value="Unassembled WGS sequence"/>
</dbReference>
<reference evidence="5 6" key="1">
    <citation type="journal article" date="2016" name="Mol. Biol. Evol.">
        <title>Comparative Genomics of Early-Diverging Mushroom-Forming Fungi Provides Insights into the Origins of Lignocellulose Decay Capabilities.</title>
        <authorList>
            <person name="Nagy L.G."/>
            <person name="Riley R."/>
            <person name="Tritt A."/>
            <person name="Adam C."/>
            <person name="Daum C."/>
            <person name="Floudas D."/>
            <person name="Sun H."/>
            <person name="Yadav J.S."/>
            <person name="Pangilinan J."/>
            <person name="Larsson K.H."/>
            <person name="Matsuura K."/>
            <person name="Barry K."/>
            <person name="Labutti K."/>
            <person name="Kuo R."/>
            <person name="Ohm R.A."/>
            <person name="Bhattacharya S.S."/>
            <person name="Shirouzu T."/>
            <person name="Yoshinaga Y."/>
            <person name="Martin F.M."/>
            <person name="Grigoriev I.V."/>
            <person name="Hibbett D.S."/>
        </authorList>
    </citation>
    <scope>NUCLEOTIDE SEQUENCE [LARGE SCALE GENOMIC DNA]</scope>
    <source>
        <strain evidence="5 6">HHB12733</strain>
    </source>
</reference>
<dbReference type="PANTHER" id="PTHR43539">
    <property type="entry name" value="FLAVIN-BINDING MONOOXYGENASE-LIKE PROTEIN (AFU_ORTHOLOGUE AFUA_4G09220)"/>
    <property type="match status" value="1"/>
</dbReference>
<evidence type="ECO:0000256" key="1">
    <source>
        <dbReference type="ARBA" id="ARBA00022630"/>
    </source>
</evidence>
<feature type="region of interest" description="Disordered" evidence="4">
    <location>
        <begin position="1"/>
        <end position="22"/>
    </location>
</feature>
<evidence type="ECO:0000313" key="5">
    <source>
        <dbReference type="EMBL" id="KZT62299.1"/>
    </source>
</evidence>
<proteinExistence type="predicted"/>
<keyword evidence="3" id="KW-0560">Oxidoreductase</keyword>
<dbReference type="InterPro" id="IPR020946">
    <property type="entry name" value="Flavin_mOase-like"/>
</dbReference>
<dbReference type="SUPFAM" id="SSF51905">
    <property type="entry name" value="FAD/NAD(P)-binding domain"/>
    <property type="match status" value="2"/>
</dbReference>
<dbReference type="Pfam" id="PF00743">
    <property type="entry name" value="FMO-like"/>
    <property type="match status" value="1"/>
</dbReference>
<protein>
    <submittedName>
        <fullName evidence="5">FAD/NAD(P)-binding domain-containing protein</fullName>
    </submittedName>
</protein>
<dbReference type="Gene3D" id="3.50.50.60">
    <property type="entry name" value="FAD/NAD(P)-binding domain"/>
    <property type="match status" value="2"/>
</dbReference>
<keyword evidence="2" id="KW-0274">FAD</keyword>
<dbReference type="GO" id="GO:0004499">
    <property type="term" value="F:N,N-dimethylaniline monooxygenase activity"/>
    <property type="evidence" value="ECO:0007669"/>
    <property type="project" value="InterPro"/>
</dbReference>
<dbReference type="GO" id="GO:0050661">
    <property type="term" value="F:NADP binding"/>
    <property type="evidence" value="ECO:0007669"/>
    <property type="project" value="InterPro"/>
</dbReference>
<name>A0A165JUS9_9BASI</name>
<dbReference type="EMBL" id="KV423917">
    <property type="protein sequence ID" value="KZT62299.1"/>
    <property type="molecule type" value="Genomic_DNA"/>
</dbReference>
<dbReference type="InterPro" id="IPR050982">
    <property type="entry name" value="Auxin_biosynth/cation_transpt"/>
</dbReference>
<dbReference type="InterPro" id="IPR036188">
    <property type="entry name" value="FAD/NAD-bd_sf"/>
</dbReference>
<dbReference type="InParanoid" id="A0A165JUS9"/>
<evidence type="ECO:0000313" key="6">
    <source>
        <dbReference type="Proteomes" id="UP000076842"/>
    </source>
</evidence>
<evidence type="ECO:0000256" key="2">
    <source>
        <dbReference type="ARBA" id="ARBA00022827"/>
    </source>
</evidence>
<dbReference type="OrthoDB" id="74360at2759"/>
<dbReference type="AlphaFoldDB" id="A0A165JUS9"/>